<feature type="transmembrane region" description="Helical" evidence="1">
    <location>
        <begin position="399"/>
        <end position="424"/>
    </location>
</feature>
<organism evidence="3 4">
    <name type="scientific">Aminipila butyrica</name>
    <dbReference type="NCBI Taxonomy" id="433296"/>
    <lineage>
        <taxon>Bacteria</taxon>
        <taxon>Bacillati</taxon>
        <taxon>Bacillota</taxon>
        <taxon>Clostridia</taxon>
        <taxon>Peptostreptococcales</taxon>
        <taxon>Anaerovoracaceae</taxon>
        <taxon>Aminipila</taxon>
    </lineage>
</organism>
<feature type="transmembrane region" description="Helical" evidence="1">
    <location>
        <begin position="366"/>
        <end position="387"/>
    </location>
</feature>
<reference evidence="3 4" key="1">
    <citation type="submission" date="2020-02" db="EMBL/GenBank/DDBJ databases">
        <authorList>
            <person name="Kim Y.B."/>
            <person name="Roh S.W."/>
        </authorList>
    </citation>
    <scope>NUCLEOTIDE SEQUENCE [LARGE SCALE GENOMIC DNA]</scope>
    <source>
        <strain evidence="3 4">DSM 103574</strain>
    </source>
</reference>
<dbReference type="EMBL" id="CP048649">
    <property type="protein sequence ID" value="QIB68641.1"/>
    <property type="molecule type" value="Genomic_DNA"/>
</dbReference>
<dbReference type="InterPro" id="IPR013491">
    <property type="entry name" value="Tape_meas_N"/>
</dbReference>
<keyword evidence="1" id="KW-0472">Membrane</keyword>
<sequence length="646" mass="68418">MTTINASIQMTQNMSAAMQSIHGSTNSAISSFASLQSAISQANIQMEIAVDKQEDFQKETAGSIKGMTLLKNAMSGLGVSLDIQKVLQLSDAMAQTKARLSLMNKDESSTGELQSKIFDSANRSGNSYANTANAVTDLGLNAGDSFQSNDAVIAFVEQVNKQLALGGTAADQQSNAMAQLSQAMAGGVLQGEALNTVLDAAPGIGRSIEESMGWAEGSIRSYAEQGAVTSQVVRDSMFAMQGATNAAFNDMGMTWQQVGNVMSNKLLQMSTPLLAFINTLAKNWSILEPIVVGVLGALALYKGAVLASAAATAFASFHTALLNILTGGTSLRVALANWALKKQAVATTEAAVAQWGLNAALLASPLTWIVGILLVVIVTLYAVVAWINKTKDTTISATGLIVGAFFALGAIIYNIIVGVINAIMQIAWTRFAEPWIGIIEWVLNVFNGGFNSFGDAVKNLLGNIISWFLSLGKVATKIIDAIFGTNWTEGLNALQDKVLKWGKNDKAITLNRTAPTINSRLGVKNSFNTGYGMGENGGDVLKGMFDPRALDNFNPNGEETAANVAGIAGNTGSMADSMSVSEEDMTYLRDIAEREAINRFTTAEIKVEMANSFGDVRETADVDGIISYLAYKIEEQMAVSAEGVYI</sequence>
<dbReference type="Pfam" id="PF20155">
    <property type="entry name" value="TMP_3"/>
    <property type="match status" value="1"/>
</dbReference>
<keyword evidence="4" id="KW-1185">Reference proteome</keyword>
<evidence type="ECO:0000256" key="1">
    <source>
        <dbReference type="SAM" id="Phobius"/>
    </source>
</evidence>
<dbReference type="KEGG" id="abut:Ami103574_04590"/>
<keyword evidence="1" id="KW-1133">Transmembrane helix</keyword>
<keyword evidence="1" id="KW-0812">Transmembrane</keyword>
<gene>
    <name evidence="3" type="ORF">Ami103574_04590</name>
</gene>
<name>A0A858BRS5_9FIRM</name>
<accession>A0A858BRS5</accession>
<feature type="domain" description="Tape measure protein N-terminal" evidence="2">
    <location>
        <begin position="85"/>
        <end position="269"/>
    </location>
</feature>
<proteinExistence type="predicted"/>
<evidence type="ECO:0000259" key="2">
    <source>
        <dbReference type="Pfam" id="PF20155"/>
    </source>
</evidence>
<dbReference type="RefSeq" id="WP_163065504.1">
    <property type="nucleotide sequence ID" value="NZ_CP048649.1"/>
</dbReference>
<dbReference type="AlphaFoldDB" id="A0A858BRS5"/>
<protein>
    <submittedName>
        <fullName evidence="3">Tape measure protein</fullName>
    </submittedName>
</protein>
<dbReference type="NCBIfam" id="TIGR02675">
    <property type="entry name" value="tape_meas_nterm"/>
    <property type="match status" value="1"/>
</dbReference>
<evidence type="ECO:0000313" key="3">
    <source>
        <dbReference type="EMBL" id="QIB68641.1"/>
    </source>
</evidence>
<evidence type="ECO:0000313" key="4">
    <source>
        <dbReference type="Proteomes" id="UP000466848"/>
    </source>
</evidence>
<dbReference type="Proteomes" id="UP000466848">
    <property type="component" value="Chromosome"/>
</dbReference>